<dbReference type="AlphaFoldDB" id="A0AA41VQV6"/>
<gene>
    <name evidence="2" type="ORF">MKW94_027677</name>
</gene>
<accession>A0AA41VQV6</accession>
<protein>
    <recommendedName>
        <fullName evidence="1">F-box domain-containing protein</fullName>
    </recommendedName>
</protein>
<dbReference type="PROSITE" id="PS50181">
    <property type="entry name" value="FBOX"/>
    <property type="match status" value="1"/>
</dbReference>
<name>A0AA41VQV6_PAPNU</name>
<dbReference type="InterPro" id="IPR017451">
    <property type="entry name" value="F-box-assoc_interact_dom"/>
</dbReference>
<reference evidence="2" key="1">
    <citation type="submission" date="2022-03" db="EMBL/GenBank/DDBJ databases">
        <title>A functionally conserved STORR gene fusion in Papaver species that diverged 16.8 million years ago.</title>
        <authorList>
            <person name="Catania T."/>
        </authorList>
    </citation>
    <scope>NUCLEOTIDE SEQUENCE</scope>
    <source>
        <strain evidence="2">S-191538</strain>
    </source>
</reference>
<evidence type="ECO:0000313" key="2">
    <source>
        <dbReference type="EMBL" id="MCL7045738.1"/>
    </source>
</evidence>
<dbReference type="SUPFAM" id="SSF81383">
    <property type="entry name" value="F-box domain"/>
    <property type="match status" value="1"/>
</dbReference>
<dbReference type="InterPro" id="IPR036047">
    <property type="entry name" value="F-box-like_dom_sf"/>
</dbReference>
<dbReference type="Gene3D" id="1.20.1280.50">
    <property type="match status" value="1"/>
</dbReference>
<dbReference type="InterPro" id="IPR001810">
    <property type="entry name" value="F-box_dom"/>
</dbReference>
<sequence length="395" mass="46111">WLLQRVTDNIFSSRFIELKKGSAKGEDEEREIVSQEMQKLPCDVIYEILIRASFSTLLRQSRWVCKDWQKLITCDPKFQQSHSKRAVSSGVFFIHKFVSFVRTNSEHEEHYDSVQEVQSPSLDFLPAAKSITIAGSSLHGSLLCCVTKSSSTPIPSFYMCKPASQEWRKIPNPKTRFEYSRIGIEVKQSSCSILRYKVLRLSDSKTGYGYHCQLFNSESWAWKTLSFVQFRRHGTFLKGGDGIWVNGGLHWLTNYDEVFVFDTDQEKWTTFKVSPEMKNISRSDRVVLVSCDGKLGIIYHTNEWMEIWILENNSTTNPSWKRKYRNDTRSLHQNVEHLCAHHMWSNNTVMMMGRYEIVYFNCEKNTYTRTKLPATTEDIFSLGEPYAFQPQFCYL</sequence>
<feature type="domain" description="F-box" evidence="1">
    <location>
        <begin position="34"/>
        <end position="81"/>
    </location>
</feature>
<evidence type="ECO:0000259" key="1">
    <source>
        <dbReference type="PROSITE" id="PS50181"/>
    </source>
</evidence>
<keyword evidence="3" id="KW-1185">Reference proteome</keyword>
<feature type="non-terminal residue" evidence="2">
    <location>
        <position position="1"/>
    </location>
</feature>
<dbReference type="EMBL" id="JAJJMA010273082">
    <property type="protein sequence ID" value="MCL7045738.1"/>
    <property type="molecule type" value="Genomic_DNA"/>
</dbReference>
<dbReference type="SUPFAM" id="SSF117281">
    <property type="entry name" value="Kelch motif"/>
    <property type="match status" value="1"/>
</dbReference>
<comment type="caution">
    <text evidence="2">The sequence shown here is derived from an EMBL/GenBank/DDBJ whole genome shotgun (WGS) entry which is preliminary data.</text>
</comment>
<dbReference type="Gene3D" id="2.120.10.80">
    <property type="entry name" value="Kelch-type beta propeller"/>
    <property type="match status" value="1"/>
</dbReference>
<proteinExistence type="predicted"/>
<dbReference type="Proteomes" id="UP001177140">
    <property type="component" value="Unassembled WGS sequence"/>
</dbReference>
<dbReference type="NCBIfam" id="TIGR01640">
    <property type="entry name" value="F_box_assoc_1"/>
    <property type="match status" value="1"/>
</dbReference>
<dbReference type="InterPro" id="IPR050796">
    <property type="entry name" value="SCF_F-box_component"/>
</dbReference>
<dbReference type="PANTHER" id="PTHR31672">
    <property type="entry name" value="BNACNNG10540D PROTEIN"/>
    <property type="match status" value="1"/>
</dbReference>
<organism evidence="2 3">
    <name type="scientific">Papaver nudicaule</name>
    <name type="common">Iceland poppy</name>
    <dbReference type="NCBI Taxonomy" id="74823"/>
    <lineage>
        <taxon>Eukaryota</taxon>
        <taxon>Viridiplantae</taxon>
        <taxon>Streptophyta</taxon>
        <taxon>Embryophyta</taxon>
        <taxon>Tracheophyta</taxon>
        <taxon>Spermatophyta</taxon>
        <taxon>Magnoliopsida</taxon>
        <taxon>Ranunculales</taxon>
        <taxon>Papaveraceae</taxon>
        <taxon>Papaveroideae</taxon>
        <taxon>Papaver</taxon>
    </lineage>
</organism>
<dbReference type="InterPro" id="IPR015915">
    <property type="entry name" value="Kelch-typ_b-propeller"/>
</dbReference>
<evidence type="ECO:0000313" key="3">
    <source>
        <dbReference type="Proteomes" id="UP001177140"/>
    </source>
</evidence>